<reference evidence="7" key="1">
    <citation type="submission" date="2023-05" db="EMBL/GenBank/DDBJ databases">
        <title>Genome and transcriptome analyses reveal genes involved in the formation of fine ridges on petal epidermal cells in Hibiscus trionum.</title>
        <authorList>
            <person name="Koshimizu S."/>
            <person name="Masuda S."/>
            <person name="Ishii T."/>
            <person name="Shirasu K."/>
            <person name="Hoshino A."/>
            <person name="Arita M."/>
        </authorList>
    </citation>
    <scope>NUCLEOTIDE SEQUENCE</scope>
    <source>
        <strain evidence="7">Hamamatsu line</strain>
    </source>
</reference>
<accession>A0A9W7M513</accession>
<dbReference type="PANTHER" id="PTHR31232">
    <property type="match status" value="1"/>
</dbReference>
<evidence type="ECO:0000256" key="5">
    <source>
        <dbReference type="ARBA" id="ARBA00022729"/>
    </source>
</evidence>
<name>A0A9W7M513_HIBTR</name>
<dbReference type="GO" id="GO:0060320">
    <property type="term" value="P:rejection of self pollen"/>
    <property type="evidence" value="ECO:0007669"/>
    <property type="project" value="UniProtKB-KW"/>
</dbReference>
<evidence type="ECO:0000256" key="1">
    <source>
        <dbReference type="ARBA" id="ARBA00004613"/>
    </source>
</evidence>
<dbReference type="GO" id="GO:0005576">
    <property type="term" value="C:extracellular region"/>
    <property type="evidence" value="ECO:0007669"/>
    <property type="project" value="UniProtKB-SubCell"/>
</dbReference>
<comment type="caution">
    <text evidence="7">The sequence shown here is derived from an EMBL/GenBank/DDBJ whole genome shotgun (WGS) entry which is preliminary data.</text>
</comment>
<feature type="signal peptide" evidence="6">
    <location>
        <begin position="1"/>
        <end position="23"/>
    </location>
</feature>
<keyword evidence="4 6" id="KW-0964">Secreted</keyword>
<comment type="subcellular location">
    <subcellularLocation>
        <location evidence="1 6">Secreted</location>
    </subcellularLocation>
</comment>
<gene>
    <name evidence="7" type="ORF">HRI_002680000</name>
</gene>
<evidence type="ECO:0000256" key="4">
    <source>
        <dbReference type="ARBA" id="ARBA00022525"/>
    </source>
</evidence>
<dbReference type="Pfam" id="PF05938">
    <property type="entry name" value="Self-incomp_S1"/>
    <property type="match status" value="2"/>
</dbReference>
<keyword evidence="3 6" id="KW-0713">Self-incompatibility</keyword>
<evidence type="ECO:0000256" key="2">
    <source>
        <dbReference type="ARBA" id="ARBA00005581"/>
    </source>
</evidence>
<evidence type="ECO:0000256" key="3">
    <source>
        <dbReference type="ARBA" id="ARBA00022471"/>
    </source>
</evidence>
<dbReference type="InterPro" id="IPR010264">
    <property type="entry name" value="Self-incomp_S1"/>
</dbReference>
<dbReference type="OrthoDB" id="1900999at2759"/>
<dbReference type="PANTHER" id="PTHR31232:SF149">
    <property type="entry name" value="S-PROTEIN HOMOLOG"/>
    <property type="match status" value="1"/>
</dbReference>
<sequence length="282" mass="33089">MNPQLINLVWLLSLTVVFVASEASFLLHKADILIYNDLNVGTDLTLHCKSKNNDLGVHILGYRNHFEFKFRPQFWGNTLFFCRMQWNGTSHRFDIYEQNRDIRHCNRCLWNVSLKGPCMLNYKTSNFGFGGNRKLLFSSVLVAANMNPQLINMVWLLSLTVLFVASEASFLLHKADILIYNDLNFGTKLTVHCKSKNNDLGVHILGYRNHFEFKFRPQFWGNTLFFCRMQWNGTSHRFDIYEQNRDIRHCNRCLWNVSLKGPCMLNYKTSKYDICYPWNAGS</sequence>
<organism evidence="7 8">
    <name type="scientific">Hibiscus trionum</name>
    <name type="common">Flower of an hour</name>
    <dbReference type="NCBI Taxonomy" id="183268"/>
    <lineage>
        <taxon>Eukaryota</taxon>
        <taxon>Viridiplantae</taxon>
        <taxon>Streptophyta</taxon>
        <taxon>Embryophyta</taxon>
        <taxon>Tracheophyta</taxon>
        <taxon>Spermatophyta</taxon>
        <taxon>Magnoliopsida</taxon>
        <taxon>eudicotyledons</taxon>
        <taxon>Gunneridae</taxon>
        <taxon>Pentapetalae</taxon>
        <taxon>rosids</taxon>
        <taxon>malvids</taxon>
        <taxon>Malvales</taxon>
        <taxon>Malvaceae</taxon>
        <taxon>Malvoideae</taxon>
        <taxon>Hibiscus</taxon>
    </lineage>
</organism>
<dbReference type="AlphaFoldDB" id="A0A9W7M513"/>
<evidence type="ECO:0000256" key="6">
    <source>
        <dbReference type="RuleBase" id="RU367044"/>
    </source>
</evidence>
<dbReference type="Proteomes" id="UP001165190">
    <property type="component" value="Unassembled WGS sequence"/>
</dbReference>
<protein>
    <recommendedName>
        <fullName evidence="6">S-protein homolog</fullName>
    </recommendedName>
</protein>
<evidence type="ECO:0000313" key="8">
    <source>
        <dbReference type="Proteomes" id="UP001165190"/>
    </source>
</evidence>
<feature type="chain" id="PRO_5041013363" description="S-protein homolog" evidence="6">
    <location>
        <begin position="24"/>
        <end position="282"/>
    </location>
</feature>
<keyword evidence="5 6" id="KW-0732">Signal</keyword>
<comment type="similarity">
    <text evidence="2 6">Belongs to the plant self-incompatibility (S1) protein family.</text>
</comment>
<proteinExistence type="inferred from homology"/>
<keyword evidence="8" id="KW-1185">Reference proteome</keyword>
<dbReference type="EMBL" id="BSYR01000024">
    <property type="protein sequence ID" value="GMI90107.1"/>
    <property type="molecule type" value="Genomic_DNA"/>
</dbReference>
<evidence type="ECO:0000313" key="7">
    <source>
        <dbReference type="EMBL" id="GMI90107.1"/>
    </source>
</evidence>